<proteinExistence type="predicted"/>
<dbReference type="PANTHER" id="PTHR37422">
    <property type="entry name" value="TEICHURONIC ACID BIOSYNTHESIS PROTEIN TUAE"/>
    <property type="match status" value="1"/>
</dbReference>
<feature type="transmembrane region" description="Helical" evidence="5">
    <location>
        <begin position="339"/>
        <end position="358"/>
    </location>
</feature>
<evidence type="ECO:0000256" key="4">
    <source>
        <dbReference type="ARBA" id="ARBA00023136"/>
    </source>
</evidence>
<feature type="transmembrane region" description="Helical" evidence="5">
    <location>
        <begin position="370"/>
        <end position="389"/>
    </location>
</feature>
<dbReference type="Pfam" id="PF04932">
    <property type="entry name" value="Wzy_C"/>
    <property type="match status" value="1"/>
</dbReference>
<evidence type="ECO:0000313" key="8">
    <source>
        <dbReference type="Proteomes" id="UP000429958"/>
    </source>
</evidence>
<evidence type="ECO:0000256" key="2">
    <source>
        <dbReference type="ARBA" id="ARBA00022692"/>
    </source>
</evidence>
<reference evidence="7 8" key="1">
    <citation type="submission" date="2019-08" db="EMBL/GenBank/DDBJ databases">
        <title>In-depth cultivation of the pig gut microbiome towards novel bacterial diversity and tailored functional studies.</title>
        <authorList>
            <person name="Wylensek D."/>
            <person name="Hitch T.C.A."/>
            <person name="Clavel T."/>
        </authorList>
    </citation>
    <scope>NUCLEOTIDE SEQUENCE [LARGE SCALE GENOMIC DNA]</scope>
    <source>
        <strain evidence="7 8">WCA-389-WT-23D1</strain>
    </source>
</reference>
<organism evidence="7 8">
    <name type="scientific">Clostridium porci</name>
    <dbReference type="NCBI Taxonomy" id="2605778"/>
    <lineage>
        <taxon>Bacteria</taxon>
        <taxon>Bacillati</taxon>
        <taxon>Bacillota</taxon>
        <taxon>Clostridia</taxon>
        <taxon>Eubacteriales</taxon>
        <taxon>Clostridiaceae</taxon>
        <taxon>Clostridium</taxon>
    </lineage>
</organism>
<keyword evidence="4 5" id="KW-0472">Membrane</keyword>
<feature type="transmembrane region" description="Helical" evidence="5">
    <location>
        <begin position="171"/>
        <end position="190"/>
    </location>
</feature>
<accession>A0A7X2TC31</accession>
<feature type="transmembrane region" description="Helical" evidence="5">
    <location>
        <begin position="508"/>
        <end position="539"/>
    </location>
</feature>
<keyword evidence="7" id="KW-0436">Ligase</keyword>
<dbReference type="GO" id="GO:0016874">
    <property type="term" value="F:ligase activity"/>
    <property type="evidence" value="ECO:0007669"/>
    <property type="project" value="UniProtKB-KW"/>
</dbReference>
<dbReference type="InterPro" id="IPR007016">
    <property type="entry name" value="O-antigen_ligase-rel_domated"/>
</dbReference>
<keyword evidence="2 5" id="KW-0812">Transmembrane</keyword>
<feature type="transmembrane region" description="Helical" evidence="5">
    <location>
        <begin position="144"/>
        <end position="164"/>
    </location>
</feature>
<sequence>MNRTPRCFTKEARDLLYVSANTKISAITSWYLAVIVFVFPFFATDQYFRILRDRTLFFVVATAFMTLFMGAIYVKLLTTLLWECIQEGGGPCTLLQVLKADQKLKMPRLTMADRGLLCFLCIMALSTICSEYPVQAFWGGAGRYQGLCMWLLYGITYVCVSRYWKPDMRLIYVFLAGGVASALWGIANYLGLDPFCWHEFIKEEQRGIFVSSYGNINTYTAAMSIFMAIAGSLYMMEPKGNQTEASVRLRNPWYLVSFFLLCVALITGRSDNAALAILAFFVIVPFFTWNSGRDVHRYSHLCAGFLCAMAMSAYLSEITENPYINASDGILLKLCNNNFVMMALCLFGVLWVMVTAILAKKKETYKVKTWWAFILILGISTGILALILFREHPLLTNSPIGPFLQFSDSWGSHRGYIWRAAIEEFMKGSLKNMTIGTGPETFGLIIRELRYDEMKAITGQIFDSPHNEGLQYLFTTGVLGFVAYYGFIFGSCVLALKHRMGNPVVIPAAVAVFVYTVVSVVNISVPMTQVYMILLLAMINHTQKSF</sequence>
<comment type="caution">
    <text evidence="7">The sequence shown here is derived from an EMBL/GenBank/DDBJ whole genome shotgun (WGS) entry which is preliminary data.</text>
</comment>
<protein>
    <submittedName>
        <fullName evidence="7">O-antigen ligase family protein</fullName>
    </submittedName>
</protein>
<feature type="domain" description="O-antigen ligase-related" evidence="6">
    <location>
        <begin position="343"/>
        <end position="484"/>
    </location>
</feature>
<comment type="subcellular location">
    <subcellularLocation>
        <location evidence="1">Membrane</location>
        <topology evidence="1">Multi-pass membrane protein</topology>
    </subcellularLocation>
</comment>
<keyword evidence="8" id="KW-1185">Reference proteome</keyword>
<feature type="transmembrane region" description="Helical" evidence="5">
    <location>
        <begin position="272"/>
        <end position="289"/>
    </location>
</feature>
<keyword evidence="3 5" id="KW-1133">Transmembrane helix</keyword>
<evidence type="ECO:0000256" key="1">
    <source>
        <dbReference type="ARBA" id="ARBA00004141"/>
    </source>
</evidence>
<evidence type="ECO:0000256" key="3">
    <source>
        <dbReference type="ARBA" id="ARBA00022989"/>
    </source>
</evidence>
<feature type="transmembrane region" description="Helical" evidence="5">
    <location>
        <begin position="55"/>
        <end position="74"/>
    </location>
</feature>
<dbReference type="RefSeq" id="WP_154471978.1">
    <property type="nucleotide sequence ID" value="NZ_VUMD01000006.1"/>
</dbReference>
<name>A0A7X2TC31_9CLOT</name>
<dbReference type="PANTHER" id="PTHR37422:SF13">
    <property type="entry name" value="LIPOPOLYSACCHARIDE BIOSYNTHESIS PROTEIN PA4999-RELATED"/>
    <property type="match status" value="1"/>
</dbReference>
<feature type="transmembrane region" description="Helical" evidence="5">
    <location>
        <begin position="216"/>
        <end position="235"/>
    </location>
</feature>
<dbReference type="InterPro" id="IPR051533">
    <property type="entry name" value="WaaL-like"/>
</dbReference>
<dbReference type="EMBL" id="VUMD01000006">
    <property type="protein sequence ID" value="MSS36534.1"/>
    <property type="molecule type" value="Genomic_DNA"/>
</dbReference>
<evidence type="ECO:0000256" key="5">
    <source>
        <dbReference type="SAM" id="Phobius"/>
    </source>
</evidence>
<feature type="transmembrane region" description="Helical" evidence="5">
    <location>
        <begin position="24"/>
        <end position="43"/>
    </location>
</feature>
<feature type="transmembrane region" description="Helical" evidence="5">
    <location>
        <begin position="301"/>
        <end position="319"/>
    </location>
</feature>
<feature type="transmembrane region" description="Helical" evidence="5">
    <location>
        <begin position="247"/>
        <end position="266"/>
    </location>
</feature>
<gene>
    <name evidence="7" type="ORF">FYJ39_08115</name>
</gene>
<feature type="transmembrane region" description="Helical" evidence="5">
    <location>
        <begin position="472"/>
        <end position="496"/>
    </location>
</feature>
<dbReference type="Proteomes" id="UP000429958">
    <property type="component" value="Unassembled WGS sequence"/>
</dbReference>
<feature type="transmembrane region" description="Helical" evidence="5">
    <location>
        <begin position="117"/>
        <end position="138"/>
    </location>
</feature>
<dbReference type="AlphaFoldDB" id="A0A7X2TC31"/>
<evidence type="ECO:0000259" key="6">
    <source>
        <dbReference type="Pfam" id="PF04932"/>
    </source>
</evidence>
<evidence type="ECO:0000313" key="7">
    <source>
        <dbReference type="EMBL" id="MSS36534.1"/>
    </source>
</evidence>
<dbReference type="GO" id="GO:0016020">
    <property type="term" value="C:membrane"/>
    <property type="evidence" value="ECO:0007669"/>
    <property type="project" value="UniProtKB-SubCell"/>
</dbReference>